<dbReference type="InterPro" id="IPR011009">
    <property type="entry name" value="Kinase-like_dom_sf"/>
</dbReference>
<proteinExistence type="inferred from homology"/>
<evidence type="ECO:0000256" key="5">
    <source>
        <dbReference type="ARBA" id="ARBA00022614"/>
    </source>
</evidence>
<dbReference type="InterPro" id="IPR013210">
    <property type="entry name" value="LRR_N_plant-typ"/>
</dbReference>
<evidence type="ECO:0000256" key="8">
    <source>
        <dbReference type="ARBA" id="ARBA00022737"/>
    </source>
</evidence>
<dbReference type="Pfam" id="PF08263">
    <property type="entry name" value="LRRNT_2"/>
    <property type="match status" value="1"/>
</dbReference>
<gene>
    <name evidence="18" type="ORF">LLUT_LOCUS5800</name>
</gene>
<evidence type="ECO:0000256" key="9">
    <source>
        <dbReference type="ARBA" id="ARBA00022821"/>
    </source>
</evidence>
<evidence type="ECO:0000256" key="12">
    <source>
        <dbReference type="ARBA" id="ARBA00023157"/>
    </source>
</evidence>
<dbReference type="GO" id="GO:0005524">
    <property type="term" value="F:ATP binding"/>
    <property type="evidence" value="ECO:0007669"/>
    <property type="project" value="InterPro"/>
</dbReference>
<keyword evidence="19" id="KW-1185">Reference proteome</keyword>
<organism evidence="18 19">
    <name type="scientific">Lupinus luteus</name>
    <name type="common">European yellow lupine</name>
    <dbReference type="NCBI Taxonomy" id="3873"/>
    <lineage>
        <taxon>Eukaryota</taxon>
        <taxon>Viridiplantae</taxon>
        <taxon>Streptophyta</taxon>
        <taxon>Embryophyta</taxon>
        <taxon>Tracheophyta</taxon>
        <taxon>Spermatophyta</taxon>
        <taxon>Magnoliopsida</taxon>
        <taxon>eudicotyledons</taxon>
        <taxon>Gunneridae</taxon>
        <taxon>Pentapetalae</taxon>
        <taxon>rosids</taxon>
        <taxon>fabids</taxon>
        <taxon>Fabales</taxon>
        <taxon>Fabaceae</taxon>
        <taxon>Papilionoideae</taxon>
        <taxon>50 kb inversion clade</taxon>
        <taxon>genistoids sensu lato</taxon>
        <taxon>core genistoids</taxon>
        <taxon>Genisteae</taxon>
        <taxon>Lupinus</taxon>
    </lineage>
</organism>
<evidence type="ECO:0000256" key="4">
    <source>
        <dbReference type="ARBA" id="ARBA00022525"/>
    </source>
</evidence>
<dbReference type="PANTHER" id="PTHR46084">
    <property type="entry name" value="PROTEIN MALE DISCOVERER 2"/>
    <property type="match status" value="1"/>
</dbReference>
<feature type="compositionally biased region" description="Low complexity" evidence="15">
    <location>
        <begin position="327"/>
        <end position="342"/>
    </location>
</feature>
<keyword evidence="8" id="KW-0677">Repeat</keyword>
<keyword evidence="9" id="KW-0611">Plant defense</keyword>
<keyword evidence="4" id="KW-0964">Secreted</keyword>
<evidence type="ECO:0000256" key="10">
    <source>
        <dbReference type="ARBA" id="ARBA00022989"/>
    </source>
</evidence>
<evidence type="ECO:0000256" key="13">
    <source>
        <dbReference type="ARBA" id="ARBA00038043"/>
    </source>
</evidence>
<accession>A0AAV1W607</accession>
<dbReference type="PRINTS" id="PR01217">
    <property type="entry name" value="PRICHEXTENSN"/>
</dbReference>
<keyword evidence="12" id="KW-1015">Disulfide bond</keyword>
<feature type="transmembrane region" description="Helical" evidence="16">
    <location>
        <begin position="455"/>
        <end position="479"/>
    </location>
</feature>
<feature type="compositionally biased region" description="Low complexity" evidence="15">
    <location>
        <begin position="265"/>
        <end position="278"/>
    </location>
</feature>
<dbReference type="Proteomes" id="UP001497480">
    <property type="component" value="Unassembled WGS sequence"/>
</dbReference>
<evidence type="ECO:0000256" key="2">
    <source>
        <dbReference type="ARBA" id="ARBA00004191"/>
    </source>
</evidence>
<keyword evidence="7" id="KW-0732">Signal</keyword>
<evidence type="ECO:0000256" key="11">
    <source>
        <dbReference type="ARBA" id="ARBA00023136"/>
    </source>
</evidence>
<evidence type="ECO:0000256" key="1">
    <source>
        <dbReference type="ARBA" id="ARBA00004170"/>
    </source>
</evidence>
<feature type="compositionally biased region" description="Pro residues" evidence="15">
    <location>
        <begin position="377"/>
        <end position="410"/>
    </location>
</feature>
<dbReference type="Gene3D" id="1.10.510.10">
    <property type="entry name" value="Transferase(Phosphotransferase) domain 1"/>
    <property type="match status" value="1"/>
</dbReference>
<dbReference type="GO" id="GO:0004672">
    <property type="term" value="F:protein kinase activity"/>
    <property type="evidence" value="ECO:0007669"/>
    <property type="project" value="InterPro"/>
</dbReference>
<keyword evidence="6 16" id="KW-0812">Transmembrane</keyword>
<evidence type="ECO:0000259" key="17">
    <source>
        <dbReference type="PROSITE" id="PS50011"/>
    </source>
</evidence>
<protein>
    <recommendedName>
        <fullName evidence="17">Protein kinase domain-containing protein</fullName>
    </recommendedName>
</protein>
<evidence type="ECO:0000256" key="16">
    <source>
        <dbReference type="SAM" id="Phobius"/>
    </source>
</evidence>
<dbReference type="AlphaFoldDB" id="A0AAV1W607"/>
<comment type="similarity">
    <text evidence="13">Belongs to the polygalacturonase-inhibiting protein family.</text>
</comment>
<dbReference type="InterPro" id="IPR032675">
    <property type="entry name" value="LRR_dom_sf"/>
</dbReference>
<comment type="subcellular location">
    <subcellularLocation>
        <location evidence="14">Endomembrane system</location>
        <topology evidence="14">Single-pass type I membrane protein</topology>
    </subcellularLocation>
    <subcellularLocation>
        <location evidence="1">Membrane</location>
        <topology evidence="1">Peripheral membrane protein</topology>
    </subcellularLocation>
    <subcellularLocation>
        <location evidence="2">Secreted</location>
        <location evidence="2">Cell wall</location>
    </subcellularLocation>
</comment>
<reference evidence="18 19" key="1">
    <citation type="submission" date="2024-03" db="EMBL/GenBank/DDBJ databases">
        <authorList>
            <person name="Martinez-Hernandez J."/>
        </authorList>
    </citation>
    <scope>NUCLEOTIDE SEQUENCE [LARGE SCALE GENOMIC DNA]</scope>
</reference>
<dbReference type="PANTHER" id="PTHR46084:SF4">
    <property type="entry name" value="PROTEIN KINASE DOMAIN-CONTAINING PROTEIN"/>
    <property type="match status" value="1"/>
</dbReference>
<dbReference type="PROSITE" id="PS50011">
    <property type="entry name" value="PROTEIN_KINASE_DOM"/>
    <property type="match status" value="1"/>
</dbReference>
<dbReference type="GO" id="GO:0006952">
    <property type="term" value="P:defense response"/>
    <property type="evidence" value="ECO:0007669"/>
    <property type="project" value="UniProtKB-KW"/>
</dbReference>
<dbReference type="FunFam" id="3.30.200.20:FF:000489">
    <property type="entry name" value="Inactive receptor-like serine/threonine-protein kinase"/>
    <property type="match status" value="1"/>
</dbReference>
<dbReference type="Gene3D" id="3.80.10.10">
    <property type="entry name" value="Ribonuclease Inhibitor"/>
    <property type="match status" value="1"/>
</dbReference>
<dbReference type="SUPFAM" id="SSF56112">
    <property type="entry name" value="Protein kinase-like (PK-like)"/>
    <property type="match status" value="1"/>
</dbReference>
<feature type="compositionally biased region" description="Pro residues" evidence="15">
    <location>
        <begin position="419"/>
        <end position="428"/>
    </location>
</feature>
<feature type="region of interest" description="Disordered" evidence="15">
    <location>
        <begin position="227"/>
        <end position="448"/>
    </location>
</feature>
<evidence type="ECO:0000256" key="14">
    <source>
        <dbReference type="ARBA" id="ARBA00046288"/>
    </source>
</evidence>
<evidence type="ECO:0000256" key="3">
    <source>
        <dbReference type="ARBA" id="ARBA00022512"/>
    </source>
</evidence>
<dbReference type="GO" id="GO:0012505">
    <property type="term" value="C:endomembrane system"/>
    <property type="evidence" value="ECO:0007669"/>
    <property type="project" value="UniProtKB-SubCell"/>
</dbReference>
<feature type="domain" description="Protein kinase" evidence="17">
    <location>
        <begin position="518"/>
        <end position="781"/>
    </location>
</feature>
<evidence type="ECO:0000256" key="15">
    <source>
        <dbReference type="SAM" id="MobiDB-lite"/>
    </source>
</evidence>
<dbReference type="FunFam" id="3.80.10.10:FF:000400">
    <property type="entry name" value="Nuclear pore complex protein NUP107"/>
    <property type="match status" value="1"/>
</dbReference>
<dbReference type="SUPFAM" id="SSF52058">
    <property type="entry name" value="L domain-like"/>
    <property type="match status" value="1"/>
</dbReference>
<dbReference type="Gene3D" id="3.30.200.20">
    <property type="entry name" value="Phosphorylase Kinase, domain 1"/>
    <property type="match status" value="1"/>
</dbReference>
<dbReference type="InterPro" id="IPR000719">
    <property type="entry name" value="Prot_kinase_dom"/>
</dbReference>
<feature type="compositionally biased region" description="Low complexity" evidence="15">
    <location>
        <begin position="303"/>
        <end position="318"/>
    </location>
</feature>
<dbReference type="InterPro" id="IPR001611">
    <property type="entry name" value="Leu-rich_rpt"/>
</dbReference>
<dbReference type="InterPro" id="IPR001245">
    <property type="entry name" value="Ser-Thr/Tyr_kinase_cat_dom"/>
</dbReference>
<dbReference type="GO" id="GO:0016020">
    <property type="term" value="C:membrane"/>
    <property type="evidence" value="ECO:0007669"/>
    <property type="project" value="UniProtKB-SubCell"/>
</dbReference>
<keyword evidence="5" id="KW-0433">Leucine-rich repeat</keyword>
<dbReference type="Pfam" id="PF07714">
    <property type="entry name" value="PK_Tyr_Ser-Thr"/>
    <property type="match status" value="1"/>
</dbReference>
<evidence type="ECO:0000313" key="18">
    <source>
        <dbReference type="EMBL" id="CAL0304740.1"/>
    </source>
</evidence>
<keyword evidence="3" id="KW-0134">Cell wall</keyword>
<keyword evidence="10 16" id="KW-1133">Transmembrane helix</keyword>
<comment type="caution">
    <text evidence="18">The sequence shown here is derived from an EMBL/GenBank/DDBJ whole genome shotgun (WGS) entry which is preliminary data.</text>
</comment>
<dbReference type="EMBL" id="CAXHTB010000004">
    <property type="protein sequence ID" value="CAL0304740.1"/>
    <property type="molecule type" value="Genomic_DNA"/>
</dbReference>
<name>A0AAV1W607_LUPLU</name>
<keyword evidence="11 16" id="KW-0472">Membrane</keyword>
<sequence>MRRRNWKFNCFMDQKGVLYLLALCVLFQSFGLCCSLNEEGKALLKLKQRIVSDPFGALSNWVDDEVAIDPCNWFGVECSDGRVVVLMLKNLCLGGSLAPELANLVNIKSIILRNNSFVGIIPAGIAHLKELEVLDLGYNNFSGPLPTDLGSNISLTTLLLDNNDHLGGLSPEINKLKVLSEFQVDKNNLISTDKMPACTGQSGKQHGQNKKARRSLLQTRIQEHEDIHNRGSDFPDTPVLSPAPSQDHRLAEPPPLPKTASPERSVSGSPSPLSMPGSDFPDTPALSPSPSLHPRLAKPPLVPKRASPKRSVSSSPSPQLMAGSGFPYTPTLSPTPSLGPPLAESPLVPKPASPKRIFNGSPSSLNMPGEGFSDTPPLSPPPLSPPPLSPPPLSPPPLTPPPLSPPPLSLPPSVDSPLAEPPPVPNPDSPDESVSDSPPLLKPGSPTASSSTINYVTILAASGGGVIFLLILSVGIYLCKTNKVSVRPWSTGLSGQLQKAFVTGVPKLKRSELDAACEDFSNVLGTSSIGTLYKGTLSSGVEIAVVSISVEASNKWSKTSEVLFRNKIETLSKINHKNFMNLLGYCIEDEPFTRMMVFEYAPNGTLFEHLHRQESEHLDWGRRLRIAMGMAYCLQYMHQLDPPLPHSNLNSSAVQLTDDYASKISDLSFLNEAGKPNKKTSAKKHIEMALANNVYSFGVILFEMVTGRISYSVNDYGSLDDLDSHYLQGDVPIKGMVDPTLANVDEEKLEQVDALIKYCVQHDTHKRPTMKEVSLRLREITNITPEAAVPKLSPLWWAELEISSADES</sequence>
<feature type="region of interest" description="Disordered" evidence="15">
    <location>
        <begin position="193"/>
        <end position="214"/>
    </location>
</feature>
<evidence type="ECO:0000313" key="19">
    <source>
        <dbReference type="Proteomes" id="UP001497480"/>
    </source>
</evidence>
<evidence type="ECO:0000256" key="7">
    <source>
        <dbReference type="ARBA" id="ARBA00022729"/>
    </source>
</evidence>
<dbReference type="Pfam" id="PF00560">
    <property type="entry name" value="LRR_1"/>
    <property type="match status" value="1"/>
</dbReference>
<evidence type="ECO:0000256" key="6">
    <source>
        <dbReference type="ARBA" id="ARBA00022692"/>
    </source>
</evidence>